<feature type="domain" description="RecF/RecN/SMC N-terminal" evidence="11">
    <location>
        <begin position="3"/>
        <end position="327"/>
    </location>
</feature>
<dbReference type="InterPro" id="IPR001238">
    <property type="entry name" value="DNA-binding_RecF"/>
</dbReference>
<evidence type="ECO:0000256" key="4">
    <source>
        <dbReference type="ARBA" id="ARBA00022490"/>
    </source>
</evidence>
<dbReference type="Pfam" id="PF02463">
    <property type="entry name" value="SMC_N"/>
    <property type="match status" value="1"/>
</dbReference>
<reference evidence="12 13" key="1">
    <citation type="journal article" date="2018" name="ISME J.">
        <title>A methanotrophic archaeon couples anaerobic oxidation of methane to Fe(III) reduction.</title>
        <authorList>
            <person name="Cai C."/>
            <person name="Leu A.O."/>
            <person name="Xie G.J."/>
            <person name="Guo J."/>
            <person name="Feng Y."/>
            <person name="Zhao J.X."/>
            <person name="Tyson G.W."/>
            <person name="Yuan Z."/>
            <person name="Hu S."/>
        </authorList>
    </citation>
    <scope>NUCLEOTIDE SEQUENCE [LARGE SCALE GENOMIC DNA]</scope>
    <source>
        <strain evidence="12">FeB_12</strain>
    </source>
</reference>
<dbReference type="PANTHER" id="PTHR32182:SF0">
    <property type="entry name" value="DNA REPLICATION AND REPAIR PROTEIN RECF"/>
    <property type="match status" value="1"/>
</dbReference>
<evidence type="ECO:0000256" key="6">
    <source>
        <dbReference type="ARBA" id="ARBA00022741"/>
    </source>
</evidence>
<dbReference type="HAMAP" id="MF_00365">
    <property type="entry name" value="RecF"/>
    <property type="match status" value="1"/>
</dbReference>
<evidence type="ECO:0000256" key="5">
    <source>
        <dbReference type="ARBA" id="ARBA00022705"/>
    </source>
</evidence>
<accession>A0A855WV06</accession>
<dbReference type="GO" id="GO:0006260">
    <property type="term" value="P:DNA replication"/>
    <property type="evidence" value="ECO:0007669"/>
    <property type="project" value="UniProtKB-UniRule"/>
</dbReference>
<dbReference type="InterPro" id="IPR042174">
    <property type="entry name" value="RecF_2"/>
</dbReference>
<dbReference type="InterPro" id="IPR027417">
    <property type="entry name" value="P-loop_NTPase"/>
</dbReference>
<dbReference type="NCBIfam" id="TIGR00611">
    <property type="entry name" value="recf"/>
    <property type="match status" value="1"/>
</dbReference>
<gene>
    <name evidence="9" type="primary">recF</name>
    <name evidence="12" type="ORF">C3F09_11650</name>
</gene>
<dbReference type="GO" id="GO:0005524">
    <property type="term" value="F:ATP binding"/>
    <property type="evidence" value="ECO:0007669"/>
    <property type="project" value="UniProtKB-UniRule"/>
</dbReference>
<name>A0A855WV06_9BACT</name>
<keyword evidence="7 9" id="KW-0067">ATP-binding</keyword>
<dbReference type="GO" id="GO:0003697">
    <property type="term" value="F:single-stranded DNA binding"/>
    <property type="evidence" value="ECO:0007669"/>
    <property type="project" value="UniProtKB-UniRule"/>
</dbReference>
<keyword evidence="9 10" id="KW-0234">DNA repair</keyword>
<evidence type="ECO:0000256" key="9">
    <source>
        <dbReference type="HAMAP-Rule" id="MF_00365"/>
    </source>
</evidence>
<comment type="similarity">
    <text evidence="2 9 10">Belongs to the RecF family.</text>
</comment>
<keyword evidence="6 9" id="KW-0547">Nucleotide-binding</keyword>
<keyword evidence="8 9" id="KW-0238">DNA-binding</keyword>
<organism evidence="12 13">
    <name type="scientific">candidate division GN15 bacterium</name>
    <dbReference type="NCBI Taxonomy" id="2072418"/>
    <lineage>
        <taxon>Bacteria</taxon>
        <taxon>candidate division GN15</taxon>
    </lineage>
</organism>
<dbReference type="EMBL" id="PQAP01000201">
    <property type="protein sequence ID" value="PWB68433.1"/>
    <property type="molecule type" value="Genomic_DNA"/>
</dbReference>
<feature type="binding site" evidence="9">
    <location>
        <begin position="30"/>
        <end position="37"/>
    </location>
    <ligand>
        <name>ATP</name>
        <dbReference type="ChEBI" id="CHEBI:30616"/>
    </ligand>
</feature>
<dbReference type="AlphaFoldDB" id="A0A855WV06"/>
<dbReference type="PANTHER" id="PTHR32182">
    <property type="entry name" value="DNA REPLICATION AND REPAIR PROTEIN RECF"/>
    <property type="match status" value="1"/>
</dbReference>
<keyword evidence="4 9" id="KW-0963">Cytoplasm</keyword>
<comment type="function">
    <text evidence="9 10">The RecF protein is involved in DNA metabolism; it is required for DNA replication and normal SOS inducibility. RecF binds preferentially to single-stranded, linear DNA. It also seems to bind ATP.</text>
</comment>
<keyword evidence="9 10" id="KW-0742">SOS response</keyword>
<proteinExistence type="inferred from homology"/>
<dbReference type="Proteomes" id="UP000250918">
    <property type="component" value="Unassembled WGS sequence"/>
</dbReference>
<keyword evidence="5 9" id="KW-0235">DNA replication</keyword>
<dbReference type="PROSITE" id="PS00618">
    <property type="entry name" value="RECF_2"/>
    <property type="match status" value="1"/>
</dbReference>
<evidence type="ECO:0000313" key="12">
    <source>
        <dbReference type="EMBL" id="PWB68433.1"/>
    </source>
</evidence>
<evidence type="ECO:0000313" key="13">
    <source>
        <dbReference type="Proteomes" id="UP000250918"/>
    </source>
</evidence>
<evidence type="ECO:0000259" key="11">
    <source>
        <dbReference type="Pfam" id="PF02463"/>
    </source>
</evidence>
<evidence type="ECO:0000256" key="8">
    <source>
        <dbReference type="ARBA" id="ARBA00023125"/>
    </source>
</evidence>
<dbReference type="InterPro" id="IPR003395">
    <property type="entry name" value="RecF/RecN/SMC_N"/>
</dbReference>
<evidence type="ECO:0000256" key="3">
    <source>
        <dbReference type="ARBA" id="ARBA00020170"/>
    </source>
</evidence>
<dbReference type="Gene3D" id="3.40.50.300">
    <property type="entry name" value="P-loop containing nucleotide triphosphate hydrolases"/>
    <property type="match status" value="1"/>
</dbReference>
<dbReference type="GO" id="GO:0009432">
    <property type="term" value="P:SOS response"/>
    <property type="evidence" value="ECO:0007669"/>
    <property type="project" value="UniProtKB-UniRule"/>
</dbReference>
<evidence type="ECO:0000256" key="2">
    <source>
        <dbReference type="ARBA" id="ARBA00008016"/>
    </source>
</evidence>
<evidence type="ECO:0000256" key="10">
    <source>
        <dbReference type="RuleBase" id="RU000578"/>
    </source>
</evidence>
<dbReference type="SUPFAM" id="SSF52540">
    <property type="entry name" value="P-loop containing nucleoside triphosphate hydrolases"/>
    <property type="match status" value="1"/>
</dbReference>
<dbReference type="GO" id="GO:0005737">
    <property type="term" value="C:cytoplasm"/>
    <property type="evidence" value="ECO:0007669"/>
    <property type="project" value="UniProtKB-SubCell"/>
</dbReference>
<comment type="subcellular location">
    <subcellularLocation>
        <location evidence="1 9 10">Cytoplasm</location>
    </subcellularLocation>
</comment>
<dbReference type="GO" id="GO:0006302">
    <property type="term" value="P:double-strand break repair"/>
    <property type="evidence" value="ECO:0007669"/>
    <property type="project" value="TreeGrafter"/>
</dbReference>
<keyword evidence="9 10" id="KW-0227">DNA damage</keyword>
<protein>
    <recommendedName>
        <fullName evidence="3 9">DNA replication and repair protein RecF</fullName>
    </recommendedName>
</protein>
<dbReference type="GO" id="GO:0000731">
    <property type="term" value="P:DNA synthesis involved in DNA repair"/>
    <property type="evidence" value="ECO:0007669"/>
    <property type="project" value="TreeGrafter"/>
</dbReference>
<evidence type="ECO:0000256" key="1">
    <source>
        <dbReference type="ARBA" id="ARBA00004496"/>
    </source>
</evidence>
<comment type="caution">
    <text evidence="12">The sequence shown here is derived from an EMBL/GenBank/DDBJ whole genome shotgun (WGS) entry which is preliminary data.</text>
</comment>
<dbReference type="InterPro" id="IPR018078">
    <property type="entry name" value="DNA-binding_RecF_CS"/>
</dbReference>
<evidence type="ECO:0000256" key="7">
    <source>
        <dbReference type="ARBA" id="ARBA00022840"/>
    </source>
</evidence>
<sequence>MLIDHLRTSDFRNLSSLDIAFSPGANVFYGDNGSGKTNLLEALFVLCLGRSQRRAQDQVLVRNDCEVFRLVGKVRYNGRSQELTVAYQRGGKKKVELDGAPIRIVELFERHCVVAAGPEDSEIFSGPPSVRREFIDLYLSQYSRTYLEDLRHYYRALAQKNAALKREMDSTPFDALLARHGSRVMKARAEFTDALKKPAVGHYHTISGGEHLDLAYQPSIPFNPAGSIGEIESLVVQSLDAIRKREAIVGSSLIGPHRDDLAFRIMGQPAKTHGSQGQWRTAAISLKLALYDLLRRKRGVAPVLLLDEIFAELDTKRSHELINLFGGFDQLFLTTALEPPEPLRKGGCRYRIASGTVQEIH</sequence>
<dbReference type="Gene3D" id="1.20.1050.90">
    <property type="entry name" value="RecF/RecN/SMC, N-terminal domain"/>
    <property type="match status" value="1"/>
</dbReference>